<dbReference type="KEGG" id="ovi:T265_12088"/>
<evidence type="ECO:0000313" key="3">
    <source>
        <dbReference type="Proteomes" id="UP000054324"/>
    </source>
</evidence>
<dbReference type="RefSeq" id="XP_009177309.1">
    <property type="nucleotide sequence ID" value="XM_009179045.1"/>
</dbReference>
<sequence>MSSASSYPCGVCKFFLIVQCFNEGFTPFVFRFIRFSVLSSSLAPIRSLLTWTGFRPFARLTYGVYLVHPLIILFLCLGGQYPIILDNLFLVSCRRQSALWLPLAGSADQIKFDTVVTPFRCLTAMQPGGSTRAEILPGCSSLNRGSREAVISLFLAVFTLSYGFAYLLSMMTESPTLACEKLLGLR</sequence>
<dbReference type="CTD" id="20326256"/>
<keyword evidence="1" id="KW-0472">Membrane</keyword>
<proteinExistence type="predicted"/>
<organism evidence="2 3">
    <name type="scientific">Opisthorchis viverrini</name>
    <name type="common">Southeast Asian liver fluke</name>
    <dbReference type="NCBI Taxonomy" id="6198"/>
    <lineage>
        <taxon>Eukaryota</taxon>
        <taxon>Metazoa</taxon>
        <taxon>Spiralia</taxon>
        <taxon>Lophotrochozoa</taxon>
        <taxon>Platyhelminthes</taxon>
        <taxon>Trematoda</taxon>
        <taxon>Digenea</taxon>
        <taxon>Opisthorchiida</taxon>
        <taxon>Opisthorchiata</taxon>
        <taxon>Opisthorchiidae</taxon>
        <taxon>Opisthorchis</taxon>
    </lineage>
</organism>
<keyword evidence="3" id="KW-1185">Reference proteome</keyword>
<reference evidence="2 3" key="1">
    <citation type="submission" date="2013-11" db="EMBL/GenBank/DDBJ databases">
        <title>Opisthorchis viverrini - life in the bile duct.</title>
        <authorList>
            <person name="Young N.D."/>
            <person name="Nagarajan N."/>
            <person name="Lin S.J."/>
            <person name="Korhonen P.K."/>
            <person name="Jex A.R."/>
            <person name="Hall R.S."/>
            <person name="Safavi-Hemami H."/>
            <person name="Kaewkong W."/>
            <person name="Bertrand D."/>
            <person name="Gao S."/>
            <person name="Seet Q."/>
            <person name="Wongkham S."/>
            <person name="Teh B.T."/>
            <person name="Wongkham C."/>
            <person name="Intapan P.M."/>
            <person name="Maleewong W."/>
            <person name="Yang X."/>
            <person name="Hu M."/>
            <person name="Wang Z."/>
            <person name="Hofmann A."/>
            <person name="Sternberg P.W."/>
            <person name="Tan P."/>
            <person name="Wang J."/>
            <person name="Gasser R.B."/>
        </authorList>
    </citation>
    <scope>NUCLEOTIDE SEQUENCE [LARGE SCALE GENOMIC DNA]</scope>
</reference>
<evidence type="ECO:0000313" key="2">
    <source>
        <dbReference type="EMBL" id="KER18942.1"/>
    </source>
</evidence>
<keyword evidence="1" id="KW-1133">Transmembrane helix</keyword>
<dbReference type="OrthoDB" id="207378at2759"/>
<protein>
    <recommendedName>
        <fullName evidence="4">Acyltransferase 3 domain-containing protein</fullName>
    </recommendedName>
</protein>
<dbReference type="EMBL" id="KL597446">
    <property type="protein sequence ID" value="KER18942.1"/>
    <property type="molecule type" value="Genomic_DNA"/>
</dbReference>
<dbReference type="Proteomes" id="UP000054324">
    <property type="component" value="Unassembled WGS sequence"/>
</dbReference>
<gene>
    <name evidence="2" type="ORF">T265_12088</name>
</gene>
<evidence type="ECO:0008006" key="4">
    <source>
        <dbReference type="Google" id="ProtNLM"/>
    </source>
</evidence>
<dbReference type="GeneID" id="20326256"/>
<name>A0A074Z0E0_OPIVI</name>
<feature type="transmembrane region" description="Helical" evidence="1">
    <location>
        <begin position="149"/>
        <end position="168"/>
    </location>
</feature>
<keyword evidence="1" id="KW-0812">Transmembrane</keyword>
<dbReference type="AlphaFoldDB" id="A0A074Z0E0"/>
<accession>A0A074Z0E0</accession>
<feature type="transmembrane region" description="Helical" evidence="1">
    <location>
        <begin position="63"/>
        <end position="84"/>
    </location>
</feature>
<evidence type="ECO:0000256" key="1">
    <source>
        <dbReference type="SAM" id="Phobius"/>
    </source>
</evidence>